<evidence type="ECO:0000313" key="1">
    <source>
        <dbReference type="EMBL" id="MBG6137069.1"/>
    </source>
</evidence>
<protein>
    <submittedName>
        <fullName evidence="1">Uncharacterized protein (TIGR02246 family)</fullName>
    </submittedName>
</protein>
<proteinExistence type="predicted"/>
<keyword evidence="2" id="KW-1185">Reference proteome</keyword>
<reference evidence="1" key="1">
    <citation type="submission" date="2020-11" db="EMBL/GenBank/DDBJ databases">
        <title>Sequencing the genomes of 1000 actinobacteria strains.</title>
        <authorList>
            <person name="Klenk H.-P."/>
        </authorList>
    </citation>
    <scope>NUCLEOTIDE SEQUENCE</scope>
    <source>
        <strain evidence="1">DSM 45356</strain>
    </source>
</reference>
<name>A0A8J7GQG5_9ACTN</name>
<gene>
    <name evidence="1" type="ORF">IW245_003263</name>
</gene>
<dbReference type="RefSeq" id="WP_197003976.1">
    <property type="nucleotide sequence ID" value="NZ_BONS01000022.1"/>
</dbReference>
<dbReference type="Proteomes" id="UP000622552">
    <property type="component" value="Unassembled WGS sequence"/>
</dbReference>
<comment type="caution">
    <text evidence="1">The sequence shown here is derived from an EMBL/GenBank/DDBJ whole genome shotgun (WGS) entry which is preliminary data.</text>
</comment>
<evidence type="ECO:0000313" key="2">
    <source>
        <dbReference type="Proteomes" id="UP000622552"/>
    </source>
</evidence>
<dbReference type="NCBIfam" id="TIGR02246">
    <property type="entry name" value="SgcJ/EcaC family oxidoreductase"/>
    <property type="match status" value="1"/>
</dbReference>
<dbReference type="InterPro" id="IPR011944">
    <property type="entry name" value="Steroid_delta5-4_isomerase"/>
</dbReference>
<dbReference type="AlphaFoldDB" id="A0A8J7GQG5"/>
<organism evidence="1 2">
    <name type="scientific">Longispora fulva</name>
    <dbReference type="NCBI Taxonomy" id="619741"/>
    <lineage>
        <taxon>Bacteria</taxon>
        <taxon>Bacillati</taxon>
        <taxon>Actinomycetota</taxon>
        <taxon>Actinomycetes</taxon>
        <taxon>Micromonosporales</taxon>
        <taxon>Micromonosporaceae</taxon>
        <taxon>Longispora</taxon>
    </lineage>
</organism>
<sequence>MTNERAISDIWLTMATAWQLGDAAMYASVFAEHVDFVTIRGEERMGRAQVEASHAALFDVVYANTRLLPEVTLIRPVADGVCLVHALTTIVPLGIRTHAQAVVVIDAGRWSIAAFHTTLV</sequence>
<dbReference type="InterPro" id="IPR032710">
    <property type="entry name" value="NTF2-like_dom_sf"/>
</dbReference>
<dbReference type="Gene3D" id="3.10.450.50">
    <property type="match status" value="1"/>
</dbReference>
<accession>A0A8J7GQG5</accession>
<dbReference type="EMBL" id="JADOUF010000001">
    <property type="protein sequence ID" value="MBG6137069.1"/>
    <property type="molecule type" value="Genomic_DNA"/>
</dbReference>
<dbReference type="SUPFAM" id="SSF54427">
    <property type="entry name" value="NTF2-like"/>
    <property type="match status" value="1"/>
</dbReference>